<evidence type="ECO:0000256" key="6">
    <source>
        <dbReference type="ARBA" id="ARBA00023136"/>
    </source>
</evidence>
<keyword evidence="9" id="KW-0812">Transmembrane</keyword>
<dbReference type="Gene3D" id="1.10.287.470">
    <property type="entry name" value="Helix hairpin bin"/>
    <property type="match status" value="1"/>
</dbReference>
<comment type="similarity">
    <text evidence="2">Belongs to the membrane fusion protein (MFP) (TC 8.A.1) family.</text>
</comment>
<evidence type="ECO:0000313" key="15">
    <source>
        <dbReference type="Proteomes" id="UP000501534"/>
    </source>
</evidence>
<evidence type="ECO:0000256" key="3">
    <source>
        <dbReference type="ARBA" id="ARBA00022448"/>
    </source>
</evidence>
<keyword evidence="9" id="KW-1133">Transmembrane helix</keyword>
<proteinExistence type="inferred from homology"/>
<dbReference type="InterPro" id="IPR058625">
    <property type="entry name" value="MdtA-like_BSH"/>
</dbReference>
<feature type="transmembrane region" description="Helical" evidence="9">
    <location>
        <begin position="14"/>
        <end position="33"/>
    </location>
</feature>
<dbReference type="Proteomes" id="UP000501534">
    <property type="component" value="Chromosome"/>
</dbReference>
<name>A0A6M4GY75_9PROT</name>
<dbReference type="GO" id="GO:0015562">
    <property type="term" value="F:efflux transmembrane transporter activity"/>
    <property type="evidence" value="ECO:0007669"/>
    <property type="project" value="TreeGrafter"/>
</dbReference>
<dbReference type="Pfam" id="PF25967">
    <property type="entry name" value="RND-MFP_C"/>
    <property type="match status" value="1"/>
</dbReference>
<dbReference type="InterPro" id="IPR058627">
    <property type="entry name" value="MdtA-like_C"/>
</dbReference>
<feature type="domain" description="Multidrug resistance protein MdtA-like beta-barrel" evidence="12">
    <location>
        <begin position="228"/>
        <end position="305"/>
    </location>
</feature>
<feature type="coiled-coil region" evidence="7">
    <location>
        <begin position="110"/>
        <end position="148"/>
    </location>
</feature>
<dbReference type="RefSeq" id="WP_171093765.1">
    <property type="nucleotide sequence ID" value="NZ_CP053069.1"/>
</dbReference>
<feature type="region of interest" description="Disordered" evidence="8">
    <location>
        <begin position="377"/>
        <end position="419"/>
    </location>
</feature>
<dbReference type="EMBL" id="CP053069">
    <property type="protein sequence ID" value="QJR11975.1"/>
    <property type="molecule type" value="Genomic_DNA"/>
</dbReference>
<dbReference type="KEGG" id="uru:DSM104443_03058"/>
<feature type="domain" description="Multidrug resistance protein MdtA-like C-terminal permuted SH3" evidence="13">
    <location>
        <begin position="314"/>
        <end position="371"/>
    </location>
</feature>
<protein>
    <submittedName>
        <fullName evidence="14">Multidrug resistance protein MdtA</fullName>
    </submittedName>
</protein>
<evidence type="ECO:0000256" key="2">
    <source>
        <dbReference type="ARBA" id="ARBA00009477"/>
    </source>
</evidence>
<keyword evidence="4" id="KW-1003">Cell membrane</keyword>
<evidence type="ECO:0000259" key="12">
    <source>
        <dbReference type="Pfam" id="PF25944"/>
    </source>
</evidence>
<comment type="subcellular location">
    <subcellularLocation>
        <location evidence="1">Cell membrane</location>
    </subcellularLocation>
</comment>
<evidence type="ECO:0000256" key="9">
    <source>
        <dbReference type="SAM" id="Phobius"/>
    </source>
</evidence>
<reference evidence="14 15" key="1">
    <citation type="submission" date="2020-04" db="EMBL/GenBank/DDBJ databases">
        <title>Usitatibacter rugosus gen. nov., sp. nov. and Usitatibacter palustris sp. nov., novel members of Usitatibacteraceae fam. nov. within the order Nitrosomonadales isolated from soil.</title>
        <authorList>
            <person name="Huber K.J."/>
            <person name="Neumann-Schaal M."/>
            <person name="Geppert A."/>
            <person name="Luckner M."/>
            <person name="Wanner G."/>
            <person name="Overmann J."/>
        </authorList>
    </citation>
    <scope>NUCLEOTIDE SEQUENCE [LARGE SCALE GENOMIC DNA]</scope>
    <source>
        <strain evidence="14 15">0125_3</strain>
    </source>
</reference>
<evidence type="ECO:0000256" key="7">
    <source>
        <dbReference type="SAM" id="Coils"/>
    </source>
</evidence>
<keyword evidence="5" id="KW-0997">Cell inner membrane</keyword>
<feature type="compositionally biased region" description="Basic and acidic residues" evidence="8">
    <location>
        <begin position="381"/>
        <end position="419"/>
    </location>
</feature>
<dbReference type="Gene3D" id="2.40.50.100">
    <property type="match status" value="1"/>
</dbReference>
<dbReference type="Pfam" id="PF25917">
    <property type="entry name" value="BSH_RND"/>
    <property type="match status" value="1"/>
</dbReference>
<keyword evidence="15" id="KW-1185">Reference proteome</keyword>
<evidence type="ECO:0000259" key="10">
    <source>
        <dbReference type="Pfam" id="PF25876"/>
    </source>
</evidence>
<dbReference type="NCBIfam" id="TIGR01730">
    <property type="entry name" value="RND_mfp"/>
    <property type="match status" value="1"/>
</dbReference>
<dbReference type="Pfam" id="PF25876">
    <property type="entry name" value="HH_MFP_RND"/>
    <property type="match status" value="1"/>
</dbReference>
<dbReference type="InterPro" id="IPR058624">
    <property type="entry name" value="MdtA-like_HH"/>
</dbReference>
<evidence type="ECO:0000313" key="14">
    <source>
        <dbReference type="EMBL" id="QJR11975.1"/>
    </source>
</evidence>
<feature type="domain" description="Multidrug resistance protein MdtA-like barrel-sandwich hybrid" evidence="11">
    <location>
        <begin position="77"/>
        <end position="212"/>
    </location>
</feature>
<dbReference type="Pfam" id="PF25944">
    <property type="entry name" value="Beta-barrel_RND"/>
    <property type="match status" value="1"/>
</dbReference>
<feature type="domain" description="Multidrug resistance protein MdtA-like alpha-helical hairpin" evidence="10">
    <location>
        <begin position="117"/>
        <end position="184"/>
    </location>
</feature>
<evidence type="ECO:0000256" key="4">
    <source>
        <dbReference type="ARBA" id="ARBA00022475"/>
    </source>
</evidence>
<dbReference type="PANTHER" id="PTHR30469">
    <property type="entry name" value="MULTIDRUG RESISTANCE PROTEIN MDTA"/>
    <property type="match status" value="1"/>
</dbReference>
<keyword evidence="6 9" id="KW-0472">Membrane</keyword>
<evidence type="ECO:0000259" key="11">
    <source>
        <dbReference type="Pfam" id="PF25917"/>
    </source>
</evidence>
<dbReference type="Gene3D" id="2.40.420.20">
    <property type="match status" value="1"/>
</dbReference>
<keyword evidence="7" id="KW-0175">Coiled coil</keyword>
<dbReference type="GO" id="GO:1990281">
    <property type="term" value="C:efflux pump complex"/>
    <property type="evidence" value="ECO:0007669"/>
    <property type="project" value="TreeGrafter"/>
</dbReference>
<evidence type="ECO:0000259" key="13">
    <source>
        <dbReference type="Pfam" id="PF25967"/>
    </source>
</evidence>
<evidence type="ECO:0000256" key="8">
    <source>
        <dbReference type="SAM" id="MobiDB-lite"/>
    </source>
</evidence>
<dbReference type="SUPFAM" id="SSF111369">
    <property type="entry name" value="HlyD-like secretion proteins"/>
    <property type="match status" value="1"/>
</dbReference>
<evidence type="ECO:0000256" key="1">
    <source>
        <dbReference type="ARBA" id="ARBA00004236"/>
    </source>
</evidence>
<dbReference type="InterPro" id="IPR006143">
    <property type="entry name" value="RND_pump_MFP"/>
</dbReference>
<dbReference type="InterPro" id="IPR058626">
    <property type="entry name" value="MdtA-like_b-barrel"/>
</dbReference>
<dbReference type="AlphaFoldDB" id="A0A6M4GY75"/>
<sequence>MSAHDISHPPRRRTWLVVAVIVLIVAASGFWWWSRAKTDDSAAKKGGGAVSVVTTTVQSRDVPVKLTANGSVVAVQSVDLRSQVTSTVREVHIKEGQFVKSGDLLFSLDSRAEEANLKKAEAQVEKDRADLANAKRNHERNRELFNQKFLSQAGLDTSQNLVDTLSGQLAVDLAAIESAKVARAYMEIRAPFAGRTGTIGVRAGSLVQPGGGNSTTTPPLVTVTQIDPITVSFTLPEKELSGLQRAVAAGPVTVTATLDNNESIAGKIIFVDNAVDTTTGTIRVKAEFPNTNARLWPGMYVIATLSPRTMEKASVVPAQAVQTGPENRFVYVVGEDKKVSSKVVTLAYLERGVAVVTGVEPGARVVVEGAQNLRPGSTVVEAERTTKGGGSEKKGEGKKDGEAKKAEGEAKPKAVEGKS</sequence>
<accession>A0A6M4GY75</accession>
<organism evidence="14 15">
    <name type="scientific">Usitatibacter rugosus</name>
    <dbReference type="NCBI Taxonomy" id="2732067"/>
    <lineage>
        <taxon>Bacteria</taxon>
        <taxon>Pseudomonadati</taxon>
        <taxon>Pseudomonadota</taxon>
        <taxon>Betaproteobacteria</taxon>
        <taxon>Nitrosomonadales</taxon>
        <taxon>Usitatibacteraceae</taxon>
        <taxon>Usitatibacter</taxon>
    </lineage>
</organism>
<keyword evidence="3" id="KW-0813">Transport</keyword>
<dbReference type="PANTHER" id="PTHR30469:SF36">
    <property type="entry name" value="BLL3903 PROTEIN"/>
    <property type="match status" value="1"/>
</dbReference>
<dbReference type="Gene3D" id="2.40.30.170">
    <property type="match status" value="1"/>
</dbReference>
<gene>
    <name evidence="14" type="primary">mdtA_5</name>
    <name evidence="14" type="ORF">DSM104443_03058</name>
</gene>
<evidence type="ECO:0000256" key="5">
    <source>
        <dbReference type="ARBA" id="ARBA00022519"/>
    </source>
</evidence>